<name>A0A6C0LUH1_9ZZZZ</name>
<evidence type="ECO:0000313" key="5">
    <source>
        <dbReference type="EMBL" id="QHU33214.1"/>
    </source>
</evidence>
<proteinExistence type="predicted"/>
<dbReference type="SMART" id="SM00440">
    <property type="entry name" value="ZnF_C2C2"/>
    <property type="match status" value="1"/>
</dbReference>
<accession>A0A6C0LUH1</accession>
<dbReference type="AlphaFoldDB" id="A0A6C0LUH1"/>
<dbReference type="GO" id="GO:0008270">
    <property type="term" value="F:zinc ion binding"/>
    <property type="evidence" value="ECO:0007669"/>
    <property type="project" value="UniProtKB-KW"/>
</dbReference>
<evidence type="ECO:0000256" key="3">
    <source>
        <dbReference type="ARBA" id="ARBA00022833"/>
    </source>
</evidence>
<dbReference type="PANTHER" id="PTHR11239:SF12">
    <property type="entry name" value="DNA-DIRECTED RNA POLYMERASE III SUBUNIT RPC10"/>
    <property type="match status" value="1"/>
</dbReference>
<dbReference type="GO" id="GO:0003899">
    <property type="term" value="F:DNA-directed RNA polymerase activity"/>
    <property type="evidence" value="ECO:0007669"/>
    <property type="project" value="InterPro"/>
</dbReference>
<reference evidence="5" key="1">
    <citation type="journal article" date="2020" name="Nature">
        <title>Giant virus diversity and host interactions through global metagenomics.</title>
        <authorList>
            <person name="Schulz F."/>
            <person name="Roux S."/>
            <person name="Paez-Espino D."/>
            <person name="Jungbluth S."/>
            <person name="Walsh D.A."/>
            <person name="Denef V.J."/>
            <person name="McMahon K.D."/>
            <person name="Konstantinidis K.T."/>
            <person name="Eloe-Fadrosh E.A."/>
            <person name="Kyrpides N.C."/>
            <person name="Woyke T."/>
        </authorList>
    </citation>
    <scope>NUCLEOTIDE SEQUENCE</scope>
    <source>
        <strain evidence="5">GVMAG-S-1014582-52</strain>
    </source>
</reference>
<dbReference type="SUPFAM" id="SSF57783">
    <property type="entry name" value="Zinc beta-ribbon"/>
    <property type="match status" value="1"/>
</dbReference>
<sequence length="171" mass="20623">MTTIFEFNVSDKERKRCEKKLSTYFNVEEVVNVEKGIYDYTEQYCNSNGNYLPMSEAIYKDISKNLLFNCEQNHDTIRKLIRKINNGKYNGYNLAFLKPEELDVNNWIKIILRRKNTDDKLNNRPTIKWKKCRDCGSNDYFFYQLQTRSADEPMTTFYICKQCERTYRFNN</sequence>
<evidence type="ECO:0000256" key="1">
    <source>
        <dbReference type="ARBA" id="ARBA00022723"/>
    </source>
</evidence>
<protein>
    <recommendedName>
        <fullName evidence="4">TFIIS-type domain-containing protein</fullName>
    </recommendedName>
</protein>
<dbReference type="EMBL" id="MN740556">
    <property type="protein sequence ID" value="QHU33214.1"/>
    <property type="molecule type" value="Genomic_DNA"/>
</dbReference>
<evidence type="ECO:0000259" key="4">
    <source>
        <dbReference type="PROSITE" id="PS51133"/>
    </source>
</evidence>
<keyword evidence="2" id="KW-0863">Zinc-finger</keyword>
<dbReference type="Gene3D" id="2.20.25.10">
    <property type="match status" value="1"/>
</dbReference>
<dbReference type="InterPro" id="IPR012164">
    <property type="entry name" value="Rpa12/Rpb9/Rpc10/TFS"/>
</dbReference>
<dbReference type="Pfam" id="PF01096">
    <property type="entry name" value="Zn_ribbon_TFIIS"/>
    <property type="match status" value="1"/>
</dbReference>
<dbReference type="GO" id="GO:0006351">
    <property type="term" value="P:DNA-templated transcription"/>
    <property type="evidence" value="ECO:0007669"/>
    <property type="project" value="InterPro"/>
</dbReference>
<dbReference type="GO" id="GO:0003676">
    <property type="term" value="F:nucleic acid binding"/>
    <property type="evidence" value="ECO:0007669"/>
    <property type="project" value="InterPro"/>
</dbReference>
<dbReference type="InterPro" id="IPR001222">
    <property type="entry name" value="Znf_TFIIS"/>
</dbReference>
<keyword evidence="3" id="KW-0862">Zinc</keyword>
<feature type="domain" description="TFIIS-type" evidence="4">
    <location>
        <begin position="128"/>
        <end position="170"/>
    </location>
</feature>
<evidence type="ECO:0000256" key="2">
    <source>
        <dbReference type="ARBA" id="ARBA00022771"/>
    </source>
</evidence>
<dbReference type="PROSITE" id="PS51133">
    <property type="entry name" value="ZF_TFIIS_2"/>
    <property type="match status" value="1"/>
</dbReference>
<organism evidence="5">
    <name type="scientific">viral metagenome</name>
    <dbReference type="NCBI Taxonomy" id="1070528"/>
    <lineage>
        <taxon>unclassified sequences</taxon>
        <taxon>metagenomes</taxon>
        <taxon>organismal metagenomes</taxon>
    </lineage>
</organism>
<keyword evidence="1" id="KW-0479">Metal-binding</keyword>
<dbReference type="PANTHER" id="PTHR11239">
    <property type="entry name" value="DNA-DIRECTED RNA POLYMERASE"/>
    <property type="match status" value="1"/>
</dbReference>